<dbReference type="AlphaFoldDB" id="A0A4Y7LBC4"/>
<name>A0A4Y7LBC4_PAPSO</name>
<organism evidence="1 2">
    <name type="scientific">Papaver somniferum</name>
    <name type="common">Opium poppy</name>
    <dbReference type="NCBI Taxonomy" id="3469"/>
    <lineage>
        <taxon>Eukaryota</taxon>
        <taxon>Viridiplantae</taxon>
        <taxon>Streptophyta</taxon>
        <taxon>Embryophyta</taxon>
        <taxon>Tracheophyta</taxon>
        <taxon>Spermatophyta</taxon>
        <taxon>Magnoliopsida</taxon>
        <taxon>Ranunculales</taxon>
        <taxon>Papaveraceae</taxon>
        <taxon>Papaveroideae</taxon>
        <taxon>Papaver</taxon>
    </lineage>
</organism>
<protein>
    <submittedName>
        <fullName evidence="1">Uncharacterized protein</fullName>
    </submittedName>
</protein>
<dbReference type="Gramene" id="RZC81982">
    <property type="protein sequence ID" value="RZC81982"/>
    <property type="gene ID" value="C5167_044557"/>
</dbReference>
<evidence type="ECO:0000313" key="1">
    <source>
        <dbReference type="EMBL" id="RZC81982.1"/>
    </source>
</evidence>
<dbReference type="EMBL" id="CM010724">
    <property type="protein sequence ID" value="RZC81982.1"/>
    <property type="molecule type" value="Genomic_DNA"/>
</dbReference>
<proteinExistence type="predicted"/>
<keyword evidence="2" id="KW-1185">Reference proteome</keyword>
<accession>A0A4Y7LBC4</accession>
<reference evidence="1 2" key="1">
    <citation type="journal article" date="2018" name="Science">
        <title>The opium poppy genome and morphinan production.</title>
        <authorList>
            <person name="Guo L."/>
            <person name="Winzer T."/>
            <person name="Yang X."/>
            <person name="Li Y."/>
            <person name="Ning Z."/>
            <person name="He Z."/>
            <person name="Teodor R."/>
            <person name="Lu Y."/>
            <person name="Bowser T.A."/>
            <person name="Graham I.A."/>
            <person name="Ye K."/>
        </authorList>
    </citation>
    <scope>NUCLEOTIDE SEQUENCE [LARGE SCALE GENOMIC DNA]</scope>
    <source>
        <strain evidence="2">cv. HN1</strain>
        <tissue evidence="1">Leaves</tissue>
    </source>
</reference>
<evidence type="ECO:0000313" key="2">
    <source>
        <dbReference type="Proteomes" id="UP000316621"/>
    </source>
</evidence>
<dbReference type="Proteomes" id="UP000316621">
    <property type="component" value="Chromosome 10"/>
</dbReference>
<sequence length="80" mass="9267">MGLIVLEGLMEEKNKQLEMDGFWFVNGIEFRVAGAEDNESEDNNRSCWEDEGTLRKLVTEIQKVEEEDESYMDGESEDQT</sequence>
<gene>
    <name evidence="1" type="ORF">C5167_044557</name>
</gene>